<dbReference type="InterPro" id="IPR029044">
    <property type="entry name" value="Nucleotide-diphossugar_trans"/>
</dbReference>
<protein>
    <submittedName>
        <fullName evidence="2">Glycosyltransferase</fullName>
    </submittedName>
</protein>
<name>A0ABS2UA92_9LEPT</name>
<dbReference type="EMBL" id="JAFFPU010000033">
    <property type="protein sequence ID" value="MBM9577276.1"/>
    <property type="molecule type" value="Genomic_DNA"/>
</dbReference>
<dbReference type="RefSeq" id="WP_205279414.1">
    <property type="nucleotide sequence ID" value="NZ_JAFFPU010000033.1"/>
</dbReference>
<dbReference type="InterPro" id="IPR001173">
    <property type="entry name" value="Glyco_trans_2-like"/>
</dbReference>
<dbReference type="CDD" id="cd06433">
    <property type="entry name" value="GT_2_WfgS_like"/>
    <property type="match status" value="1"/>
</dbReference>
<dbReference type="PANTHER" id="PTHR22916">
    <property type="entry name" value="GLYCOSYLTRANSFERASE"/>
    <property type="match status" value="1"/>
</dbReference>
<accession>A0ABS2UA92</accession>
<comment type="caution">
    <text evidence="2">The sequence shown here is derived from an EMBL/GenBank/DDBJ whole genome shotgun (WGS) entry which is preliminary data.</text>
</comment>
<dbReference type="Pfam" id="PF00535">
    <property type="entry name" value="Glycos_transf_2"/>
    <property type="match status" value="1"/>
</dbReference>
<evidence type="ECO:0000313" key="2">
    <source>
        <dbReference type="EMBL" id="MBM9577276.1"/>
    </source>
</evidence>
<dbReference type="Gene3D" id="3.90.550.10">
    <property type="entry name" value="Spore Coat Polysaccharide Biosynthesis Protein SpsA, Chain A"/>
    <property type="match status" value="1"/>
</dbReference>
<evidence type="ECO:0000313" key="3">
    <source>
        <dbReference type="Proteomes" id="UP000724686"/>
    </source>
</evidence>
<dbReference type="Proteomes" id="UP000724686">
    <property type="component" value="Unassembled WGS sequence"/>
</dbReference>
<gene>
    <name evidence="2" type="ORF">JWG45_08940</name>
</gene>
<keyword evidence="3" id="KW-1185">Reference proteome</keyword>
<feature type="domain" description="Glycosyltransferase 2-like" evidence="1">
    <location>
        <begin position="7"/>
        <end position="109"/>
    </location>
</feature>
<proteinExistence type="predicted"/>
<dbReference type="PANTHER" id="PTHR22916:SF67">
    <property type="entry name" value="COLANIC ACID BIOSYNTHESIS GLYCOSYL TRANSFERASE WCAE-RELATED"/>
    <property type="match status" value="1"/>
</dbReference>
<reference evidence="2 3" key="1">
    <citation type="submission" date="2021-02" db="EMBL/GenBank/DDBJ databases">
        <title>Leptospira ainlahdjerensis sp. nov., Leptospira ainazelensis sp. nov., Leptospira abararensis sp. nov. and Leptospira chreensis sp. nov., four new species isolated from water sources in Algeria.</title>
        <authorList>
            <person name="Amara Korba A."/>
            <person name="Kainiu M."/>
            <person name="Vincent A.T."/>
            <person name="Mariet J.-F."/>
            <person name="Veyrier F.J."/>
            <person name="Goarant C."/>
            <person name="Picardeau M."/>
        </authorList>
    </citation>
    <scope>NUCLEOTIDE SEQUENCE [LARGE SCALE GENOMIC DNA]</scope>
    <source>
        <strain evidence="2 3">201903070</strain>
    </source>
</reference>
<evidence type="ECO:0000259" key="1">
    <source>
        <dbReference type="Pfam" id="PF00535"/>
    </source>
</evidence>
<organism evidence="2 3">
    <name type="scientific">Leptospira ainlahdjerensis</name>
    <dbReference type="NCBI Taxonomy" id="2810033"/>
    <lineage>
        <taxon>Bacteria</taxon>
        <taxon>Pseudomonadati</taxon>
        <taxon>Spirochaetota</taxon>
        <taxon>Spirochaetia</taxon>
        <taxon>Leptospirales</taxon>
        <taxon>Leptospiraceae</taxon>
        <taxon>Leptospira</taxon>
    </lineage>
</organism>
<dbReference type="SUPFAM" id="SSF53448">
    <property type="entry name" value="Nucleotide-diphospho-sugar transferases"/>
    <property type="match status" value="1"/>
</dbReference>
<sequence>MKAIDLSIVTINYNNLAGLRRTLESVFLQSATNFEHIIVDGLSTDGSKEYLESFVTPRFKFSSEKDEGIYYAQNKGIEKSQGKYILFLNSGDTLANENTIEEISSYQLDSELIYGDMYIESLDNIKRLGKQPKKLSLSHLLLDTIWHPACLIRRDLFEKFGLYNTNFKIVADYEFWLRIYSSKSITTKYIPVVFSSFNLDGISSDPKNRTKLIQERKKSQELYYTRIELFFFRDILMFFEKVLLYAKLIMKKLFNSISRK</sequence>